<dbReference type="PANTHER" id="PTHR21255:SF65">
    <property type="entry name" value="TCTEX1 DOMAIN-CONTAINING PROTEIN 2"/>
    <property type="match status" value="1"/>
</dbReference>
<reference evidence="3" key="1">
    <citation type="submission" date="2021-07" db="EMBL/GenBank/DDBJ databases">
        <authorList>
            <person name="Catto M.A."/>
            <person name="Jacobson A."/>
            <person name="Kennedy G."/>
            <person name="Labadie P."/>
            <person name="Hunt B.G."/>
            <person name="Srinivasan R."/>
        </authorList>
    </citation>
    <scope>NUCLEOTIDE SEQUENCE</scope>
    <source>
        <strain evidence="3">PL_HMW_Pooled</strain>
        <tissue evidence="3">Head</tissue>
    </source>
</reference>
<sequence>MPHRQQAAAAAARPTTPTTPEAEEPPFDGKFRVMYQNTYRLESKRPWAEEAALACLREVMHEMLGAAEYDAAKSGELAGAVAAEVRTRIQELNFDRYKVACVVNIYEKLFQGIHSELGCLWDVQRDHFATYNFSNTHIIATGTVFGVYYE</sequence>
<comment type="similarity">
    <text evidence="1">Belongs to the dynein light chain Tctex-type family.</text>
</comment>
<evidence type="ECO:0000256" key="1">
    <source>
        <dbReference type="ARBA" id="ARBA00005361"/>
    </source>
</evidence>
<dbReference type="EMBL" id="JAHWGI010001444">
    <property type="protein sequence ID" value="KAK3933272.1"/>
    <property type="molecule type" value="Genomic_DNA"/>
</dbReference>
<dbReference type="GO" id="GO:0005737">
    <property type="term" value="C:cytoplasm"/>
    <property type="evidence" value="ECO:0007669"/>
    <property type="project" value="TreeGrafter"/>
</dbReference>
<evidence type="ECO:0000313" key="3">
    <source>
        <dbReference type="EMBL" id="KAK3933272.1"/>
    </source>
</evidence>
<feature type="compositionally biased region" description="Low complexity" evidence="2">
    <location>
        <begin position="7"/>
        <end position="20"/>
    </location>
</feature>
<feature type="region of interest" description="Disordered" evidence="2">
    <location>
        <begin position="1"/>
        <end position="27"/>
    </location>
</feature>
<reference evidence="3" key="2">
    <citation type="journal article" date="2023" name="BMC Genomics">
        <title>Pest status, molecular evolution, and epigenetic factors derived from the genome assembly of Frankliniella fusca, a thysanopteran phytovirus vector.</title>
        <authorList>
            <person name="Catto M.A."/>
            <person name="Labadie P.E."/>
            <person name="Jacobson A.L."/>
            <person name="Kennedy G.G."/>
            <person name="Srinivasan R."/>
            <person name="Hunt B.G."/>
        </authorList>
    </citation>
    <scope>NUCLEOTIDE SEQUENCE</scope>
    <source>
        <strain evidence="3">PL_HMW_Pooled</strain>
    </source>
</reference>
<dbReference type="Proteomes" id="UP001219518">
    <property type="component" value="Unassembled WGS sequence"/>
</dbReference>
<protein>
    <submittedName>
        <fullName evidence="3">Tctex1 domain-containing protein 1</fullName>
    </submittedName>
</protein>
<keyword evidence="4" id="KW-1185">Reference proteome</keyword>
<dbReference type="Pfam" id="PF03645">
    <property type="entry name" value="Tctex-1"/>
    <property type="match status" value="1"/>
</dbReference>
<name>A0AAE1I4H6_9NEOP</name>
<dbReference type="GO" id="GO:0007018">
    <property type="term" value="P:microtubule-based movement"/>
    <property type="evidence" value="ECO:0007669"/>
    <property type="project" value="TreeGrafter"/>
</dbReference>
<dbReference type="Gene3D" id="3.30.1140.40">
    <property type="entry name" value="Tctex-1"/>
    <property type="match status" value="1"/>
</dbReference>
<gene>
    <name evidence="3" type="ORF">KUF71_017860</name>
</gene>
<dbReference type="InterPro" id="IPR038586">
    <property type="entry name" value="Tctex-1-like_sf"/>
</dbReference>
<accession>A0AAE1I4H6</accession>
<evidence type="ECO:0000313" key="4">
    <source>
        <dbReference type="Proteomes" id="UP001219518"/>
    </source>
</evidence>
<dbReference type="GO" id="GO:0005868">
    <property type="term" value="C:cytoplasmic dynein complex"/>
    <property type="evidence" value="ECO:0007669"/>
    <property type="project" value="TreeGrafter"/>
</dbReference>
<evidence type="ECO:0000256" key="2">
    <source>
        <dbReference type="SAM" id="MobiDB-lite"/>
    </source>
</evidence>
<dbReference type="GO" id="GO:0045505">
    <property type="term" value="F:dynein intermediate chain binding"/>
    <property type="evidence" value="ECO:0007669"/>
    <property type="project" value="TreeGrafter"/>
</dbReference>
<organism evidence="3 4">
    <name type="scientific">Frankliniella fusca</name>
    <dbReference type="NCBI Taxonomy" id="407009"/>
    <lineage>
        <taxon>Eukaryota</taxon>
        <taxon>Metazoa</taxon>
        <taxon>Ecdysozoa</taxon>
        <taxon>Arthropoda</taxon>
        <taxon>Hexapoda</taxon>
        <taxon>Insecta</taxon>
        <taxon>Pterygota</taxon>
        <taxon>Neoptera</taxon>
        <taxon>Paraneoptera</taxon>
        <taxon>Thysanoptera</taxon>
        <taxon>Terebrantia</taxon>
        <taxon>Thripoidea</taxon>
        <taxon>Thripidae</taxon>
        <taxon>Frankliniella</taxon>
    </lineage>
</organism>
<dbReference type="AlphaFoldDB" id="A0AAE1I4H6"/>
<proteinExistence type="inferred from homology"/>
<dbReference type="PANTHER" id="PTHR21255">
    <property type="entry name" value="T-COMPLEX-ASSOCIATED-TESTIS-EXPRESSED 1/ DYNEIN LIGHT CHAIN"/>
    <property type="match status" value="1"/>
</dbReference>
<comment type="caution">
    <text evidence="3">The sequence shown here is derived from an EMBL/GenBank/DDBJ whole genome shotgun (WGS) entry which is preliminary data.</text>
</comment>
<dbReference type="CDD" id="cd21451">
    <property type="entry name" value="DLC-like_TCTEX1D"/>
    <property type="match status" value="1"/>
</dbReference>
<dbReference type="InterPro" id="IPR005334">
    <property type="entry name" value="Tctex-1-like"/>
</dbReference>